<dbReference type="InterPro" id="IPR000531">
    <property type="entry name" value="Beta-barrel_TonB"/>
</dbReference>
<dbReference type="InterPro" id="IPR010916">
    <property type="entry name" value="TonB_box_CS"/>
</dbReference>
<evidence type="ECO:0000256" key="13">
    <source>
        <dbReference type="PROSITE-ProRule" id="PRU10143"/>
    </source>
</evidence>
<dbReference type="GO" id="GO:0006811">
    <property type="term" value="P:monoatomic ion transport"/>
    <property type="evidence" value="ECO:0007669"/>
    <property type="project" value="UniProtKB-KW"/>
</dbReference>
<evidence type="ECO:0000256" key="11">
    <source>
        <dbReference type="HAMAP-Rule" id="MF_01531"/>
    </source>
</evidence>
<comment type="similarity">
    <text evidence="11">Belongs to the TonB-dependent receptor family. BtuB (TC 1.B.14.3.1) subfamily.</text>
</comment>
<dbReference type="HAMAP" id="MF_01531">
    <property type="entry name" value="BtuB"/>
    <property type="match status" value="1"/>
</dbReference>
<evidence type="ECO:0000259" key="15">
    <source>
        <dbReference type="Pfam" id="PF07715"/>
    </source>
</evidence>
<feature type="short sequence motif" description="TonB box" evidence="13">
    <location>
        <begin position="30"/>
        <end position="36"/>
    </location>
</feature>
<keyword evidence="2 11" id="KW-0813">Transport</keyword>
<gene>
    <name evidence="16" type="primary">btuB_2</name>
    <name evidence="11" type="synonym">btuB</name>
    <name evidence="16" type="ORF">VAT7223_02626</name>
</gene>
<dbReference type="GO" id="GO:0015420">
    <property type="term" value="F:ABC-type vitamin B12 transporter activity"/>
    <property type="evidence" value="ECO:0007669"/>
    <property type="project" value="InterPro"/>
</dbReference>
<keyword evidence="9 11" id="KW-0472">Membrane</keyword>
<keyword evidence="10 11" id="KW-0998">Cell outer membrane</keyword>
<reference evidence="17" key="1">
    <citation type="submission" date="2016-06" db="EMBL/GenBank/DDBJ databases">
        <authorList>
            <person name="Rodrigo-Torres Lidia"/>
            <person name="Arahal R.David."/>
        </authorList>
    </citation>
    <scope>NUCLEOTIDE SEQUENCE [LARGE SCALE GENOMIC DNA]</scope>
    <source>
        <strain evidence="17">CECT 7223</strain>
    </source>
</reference>
<dbReference type="Gene3D" id="2.170.130.10">
    <property type="entry name" value="TonB-dependent receptor, plug domain"/>
    <property type="match status" value="1"/>
</dbReference>
<dbReference type="Proteomes" id="UP000092876">
    <property type="component" value="Unassembled WGS sequence"/>
</dbReference>
<dbReference type="GO" id="GO:0015288">
    <property type="term" value="F:porin activity"/>
    <property type="evidence" value="ECO:0007669"/>
    <property type="project" value="UniProtKB-KW"/>
</dbReference>
<dbReference type="GO" id="GO:0046930">
    <property type="term" value="C:pore complex"/>
    <property type="evidence" value="ECO:0007669"/>
    <property type="project" value="UniProtKB-KW"/>
</dbReference>
<keyword evidence="5 11" id="KW-0732">Signal</keyword>
<dbReference type="InterPro" id="IPR037066">
    <property type="entry name" value="Plug_dom_sf"/>
</dbReference>
<evidence type="ECO:0000256" key="12">
    <source>
        <dbReference type="PROSITE-ProRule" id="PRU01360"/>
    </source>
</evidence>
<feature type="short sequence motif" description="TonB box" evidence="11">
    <location>
        <begin position="29"/>
        <end position="36"/>
    </location>
</feature>
<evidence type="ECO:0000256" key="5">
    <source>
        <dbReference type="ARBA" id="ARBA00022729"/>
    </source>
</evidence>
<name>A0A1C3IV64_9VIBR</name>
<evidence type="ECO:0000259" key="14">
    <source>
        <dbReference type="Pfam" id="PF00593"/>
    </source>
</evidence>
<evidence type="ECO:0000256" key="9">
    <source>
        <dbReference type="ARBA" id="ARBA00023136"/>
    </source>
</evidence>
<keyword evidence="3 11" id="KW-1134">Transmembrane beta strand</keyword>
<keyword evidence="7 11" id="KW-0798">TonB box</keyword>
<keyword evidence="6 11" id="KW-0406">Ion transport</keyword>
<feature type="domain" description="TonB-dependent receptor plug" evidence="15">
    <location>
        <begin position="44"/>
        <end position="148"/>
    </location>
</feature>
<dbReference type="PROSITE" id="PS00430">
    <property type="entry name" value="TONB_DEPENDENT_REC_1"/>
    <property type="match status" value="1"/>
</dbReference>
<dbReference type="GeneID" id="94234351"/>
<dbReference type="SUPFAM" id="SSF56935">
    <property type="entry name" value="Porins"/>
    <property type="match status" value="1"/>
</dbReference>
<evidence type="ECO:0000256" key="2">
    <source>
        <dbReference type="ARBA" id="ARBA00022448"/>
    </source>
</evidence>
<feature type="chain" id="PRO_5011802690" description="Vitamin B12 transporter BtuB" evidence="11">
    <location>
        <begin position="23"/>
        <end position="624"/>
    </location>
</feature>
<dbReference type="InterPro" id="IPR012910">
    <property type="entry name" value="Plug_dom"/>
</dbReference>
<accession>A0A1C3IV64</accession>
<dbReference type="Gene3D" id="2.40.170.20">
    <property type="entry name" value="TonB-dependent receptor, beta-barrel domain"/>
    <property type="match status" value="1"/>
</dbReference>
<dbReference type="CDD" id="cd01347">
    <property type="entry name" value="ligand_gated_channel"/>
    <property type="match status" value="1"/>
</dbReference>
<evidence type="ECO:0000256" key="10">
    <source>
        <dbReference type="ARBA" id="ARBA00023237"/>
    </source>
</evidence>
<evidence type="ECO:0000313" key="16">
    <source>
        <dbReference type="EMBL" id="SBS65319.1"/>
    </source>
</evidence>
<keyword evidence="8 11" id="KW-0626">Porin</keyword>
<comment type="function">
    <text evidence="11">Involved in the active translocation of vitamin B12 (cyanocobalamin) across the outer membrane to the periplasmic space. It derives its energy for transport by interacting with the trans-periplasmic membrane protein TonB.</text>
</comment>
<dbReference type="AlphaFoldDB" id="A0A1C3IV64"/>
<protein>
    <recommendedName>
        <fullName evidence="11">Vitamin B12 transporter BtuB</fullName>
    </recommendedName>
    <alternativeName>
        <fullName evidence="11">Cobalamin receptor</fullName>
    </alternativeName>
    <alternativeName>
        <fullName evidence="11">Outer membrane cobalamin translocator</fullName>
    </alternativeName>
</protein>
<evidence type="ECO:0000256" key="4">
    <source>
        <dbReference type="ARBA" id="ARBA00022692"/>
    </source>
</evidence>
<dbReference type="InterPro" id="IPR036942">
    <property type="entry name" value="Beta-barrel_TonB_sf"/>
</dbReference>
<comment type="subcellular location">
    <subcellularLocation>
        <location evidence="1 11 12">Cell outer membrane</location>
        <topology evidence="1 11 12">Multi-pass membrane protein</topology>
    </subcellularLocation>
</comment>
<evidence type="ECO:0000256" key="3">
    <source>
        <dbReference type="ARBA" id="ARBA00022452"/>
    </source>
</evidence>
<dbReference type="PANTHER" id="PTHR30069:SF53">
    <property type="entry name" value="COLICIN I RECEPTOR-RELATED"/>
    <property type="match status" value="1"/>
</dbReference>
<feature type="domain" description="TonB-dependent receptor-like beta-barrel" evidence="14">
    <location>
        <begin position="183"/>
        <end position="598"/>
    </location>
</feature>
<feature type="signal peptide" evidence="11">
    <location>
        <begin position="1"/>
        <end position="22"/>
    </location>
</feature>
<dbReference type="InterPro" id="IPR039426">
    <property type="entry name" value="TonB-dep_rcpt-like"/>
</dbReference>
<evidence type="ECO:0000256" key="1">
    <source>
        <dbReference type="ARBA" id="ARBA00004571"/>
    </source>
</evidence>
<feature type="short sequence motif" description="TonB C-terminal box" evidence="11">
    <location>
        <begin position="607"/>
        <end position="624"/>
    </location>
</feature>
<dbReference type="PANTHER" id="PTHR30069">
    <property type="entry name" value="TONB-DEPENDENT OUTER MEMBRANE RECEPTOR"/>
    <property type="match status" value="1"/>
</dbReference>
<dbReference type="Pfam" id="PF07715">
    <property type="entry name" value="Plug"/>
    <property type="match status" value="1"/>
</dbReference>
<dbReference type="EMBL" id="FLQP01000037">
    <property type="protein sequence ID" value="SBS65319.1"/>
    <property type="molecule type" value="Genomic_DNA"/>
</dbReference>
<dbReference type="InterPro" id="IPR010101">
    <property type="entry name" value="B12_transptr_BtuB"/>
</dbReference>
<organism evidence="16 17">
    <name type="scientific">Vibrio atlanticus</name>
    <dbReference type="NCBI Taxonomy" id="693153"/>
    <lineage>
        <taxon>Bacteria</taxon>
        <taxon>Pseudomonadati</taxon>
        <taxon>Pseudomonadota</taxon>
        <taxon>Gammaproteobacteria</taxon>
        <taxon>Vibrionales</taxon>
        <taxon>Vibrionaceae</taxon>
        <taxon>Vibrio</taxon>
    </lineage>
</organism>
<evidence type="ECO:0000256" key="7">
    <source>
        <dbReference type="ARBA" id="ARBA00023077"/>
    </source>
</evidence>
<sequence precursor="true">MNKSLLAVAVASLLSPISNLHAQEASADETMVVTANRFEQSVGQVTATVDIVTKEQIDNLQIKSLTEALALLPGVQVTQNGGRGQNSSVFVRGTSSNQSIVLYNGVRIGSATTGSANFSAIPLSGVERIELVKGARAAVYGADAIGGVINIITSSGADVDSGTVQVGAGTDNYRQGAAGVSSKVGQKSWINMSVNTEASDGFDVVGTGPAQPDEDGYSRQDLTLEVGTNFSPEWSAKVMGFYHKGVTEYESYKDFSTGKLSADEQESILFNYAALVAYNGEKYRSSLSVSTNRDDSNNKGGQVPGSHLITDRHALNWLNSYKLSEIFVLNAGVDLTKDTVADSKIWSSNSYQKYDGTSRKNNAVFASAFYDNSGLQIEASVRHDDNEVYGGKSTWQLGIGYLVNQNWRLIASGGTAFRAPTYNDLFWPGYGKSDLKPEESLSFEAGFEFFSDVSDIRVVGYSNKITNLVSYQSKGEVLKNSDATIRGIEVSSQFETGVISHSVSLDFLDHNNKINVAGYGQPEDIQDKELSRRANFAAKWLVSYEHNHWRGDLSYQYQGKRYDDAKNTVELEPYSLVNFTLAYQLTEQWKLRAKVENLFNTQYQTVDKYETQDQAYYLNASYQF</sequence>
<evidence type="ECO:0000256" key="8">
    <source>
        <dbReference type="ARBA" id="ARBA00023114"/>
    </source>
</evidence>
<evidence type="ECO:0000313" key="17">
    <source>
        <dbReference type="Proteomes" id="UP000092876"/>
    </source>
</evidence>
<evidence type="ECO:0000256" key="6">
    <source>
        <dbReference type="ARBA" id="ARBA00023065"/>
    </source>
</evidence>
<keyword evidence="4 11" id="KW-0812">Transmembrane</keyword>
<dbReference type="RefSeq" id="WP_065679468.1">
    <property type="nucleotide sequence ID" value="NZ_AP025460.1"/>
</dbReference>
<dbReference type="GO" id="GO:0009279">
    <property type="term" value="C:cell outer membrane"/>
    <property type="evidence" value="ECO:0007669"/>
    <property type="project" value="UniProtKB-SubCell"/>
</dbReference>
<dbReference type="PROSITE" id="PS52016">
    <property type="entry name" value="TONB_DEPENDENT_REC_3"/>
    <property type="match status" value="1"/>
</dbReference>
<proteinExistence type="inferred from homology"/>
<dbReference type="Pfam" id="PF00593">
    <property type="entry name" value="TonB_dep_Rec_b-barrel"/>
    <property type="match status" value="1"/>
</dbReference>